<dbReference type="GO" id="GO:0009536">
    <property type="term" value="C:plastid"/>
    <property type="evidence" value="ECO:0007669"/>
    <property type="project" value="UniProtKB-SubCell"/>
</dbReference>
<feature type="domain" description="Plastid lipid-associated protein/fibrillin conserved" evidence="3">
    <location>
        <begin position="59"/>
        <end position="274"/>
    </location>
</feature>
<dbReference type="Proteomes" id="UP000825935">
    <property type="component" value="Chromosome 35"/>
</dbReference>
<evidence type="ECO:0000256" key="1">
    <source>
        <dbReference type="ARBA" id="ARBA00004474"/>
    </source>
</evidence>
<evidence type="ECO:0000256" key="2">
    <source>
        <dbReference type="ARBA" id="ARBA00022640"/>
    </source>
</evidence>
<dbReference type="InterPro" id="IPR006843">
    <property type="entry name" value="PAP/fibrillin_dom"/>
</dbReference>
<sequence>MEALSSMQIYPTRPYCHGQLRPLPSRRFVYPGSARSATRKRLCSCYCAAVAVEDSQLQDSKYSLLKAVQETDRGFNASADQRALIEESVVVVEAFDAGVPLDVKMLDGTWMLLYTTASDVLSILQASQLPFLKVGQIFQKFECKGDSDEGIVSNVVRWSVPGVLQDDDGATLTVTAKFYAVSPRNIALEFQEAAVGSIMLSEEFQGLIAPALLPRTYLNLQVLQFIRGFTAKFPLQRREANASRRPPLGLLYYISFVDNTMFIGRALGSGGIFIFSKTQPLQSY</sequence>
<evidence type="ECO:0000313" key="4">
    <source>
        <dbReference type="EMBL" id="KAH7282513.1"/>
    </source>
</evidence>
<protein>
    <recommendedName>
        <fullName evidence="3">Plastid lipid-associated protein/fibrillin conserved domain-containing protein</fullName>
    </recommendedName>
</protein>
<dbReference type="EMBL" id="CM035440">
    <property type="protein sequence ID" value="KAH7282513.1"/>
    <property type="molecule type" value="Genomic_DNA"/>
</dbReference>
<dbReference type="InterPro" id="IPR039633">
    <property type="entry name" value="PAP"/>
</dbReference>
<comment type="caution">
    <text evidence="4">The sequence shown here is derived from an EMBL/GenBank/DDBJ whole genome shotgun (WGS) entry which is preliminary data.</text>
</comment>
<dbReference type="AlphaFoldDB" id="A0A8T2QGF4"/>
<dbReference type="PANTHER" id="PTHR31906">
    <property type="entry name" value="PLASTID-LIPID-ASSOCIATED PROTEIN 4, CHLOROPLASTIC-RELATED"/>
    <property type="match status" value="1"/>
</dbReference>
<dbReference type="OrthoDB" id="550273at2759"/>
<keyword evidence="5" id="KW-1185">Reference proteome</keyword>
<keyword evidence="2" id="KW-0934">Plastid</keyword>
<comment type="subcellular location">
    <subcellularLocation>
        <location evidence="1">Plastid</location>
    </subcellularLocation>
</comment>
<reference evidence="4" key="1">
    <citation type="submission" date="2021-08" db="EMBL/GenBank/DDBJ databases">
        <title>WGS assembly of Ceratopteris richardii.</title>
        <authorList>
            <person name="Marchant D.B."/>
            <person name="Chen G."/>
            <person name="Jenkins J."/>
            <person name="Shu S."/>
            <person name="Leebens-Mack J."/>
            <person name="Grimwood J."/>
            <person name="Schmutz J."/>
            <person name="Soltis P."/>
            <person name="Soltis D."/>
            <person name="Chen Z.-H."/>
        </authorList>
    </citation>
    <scope>NUCLEOTIDE SEQUENCE</scope>
    <source>
        <strain evidence="4">Whitten #5841</strain>
        <tissue evidence="4">Leaf</tissue>
    </source>
</reference>
<organism evidence="4 5">
    <name type="scientific">Ceratopteris richardii</name>
    <name type="common">Triangle waterfern</name>
    <dbReference type="NCBI Taxonomy" id="49495"/>
    <lineage>
        <taxon>Eukaryota</taxon>
        <taxon>Viridiplantae</taxon>
        <taxon>Streptophyta</taxon>
        <taxon>Embryophyta</taxon>
        <taxon>Tracheophyta</taxon>
        <taxon>Polypodiopsida</taxon>
        <taxon>Polypodiidae</taxon>
        <taxon>Polypodiales</taxon>
        <taxon>Pteridineae</taxon>
        <taxon>Pteridaceae</taxon>
        <taxon>Parkerioideae</taxon>
        <taxon>Ceratopteris</taxon>
    </lineage>
</organism>
<gene>
    <name evidence="4" type="ORF">KP509_35G034200</name>
</gene>
<evidence type="ECO:0000313" key="5">
    <source>
        <dbReference type="Proteomes" id="UP000825935"/>
    </source>
</evidence>
<accession>A0A8T2QGF4</accession>
<dbReference type="Pfam" id="PF04755">
    <property type="entry name" value="PAP_fibrillin"/>
    <property type="match status" value="1"/>
</dbReference>
<name>A0A8T2QGF4_CERRI</name>
<evidence type="ECO:0000259" key="3">
    <source>
        <dbReference type="Pfam" id="PF04755"/>
    </source>
</evidence>
<dbReference type="OMA" id="FQKFECQ"/>
<proteinExistence type="predicted"/>